<keyword evidence="2" id="KW-0238">DNA-binding</keyword>
<evidence type="ECO:0000313" key="5">
    <source>
        <dbReference type="EMBL" id="BBO24452.1"/>
    </source>
</evidence>
<dbReference type="PANTHER" id="PTHR43280:SF2">
    <property type="entry name" value="HTH-TYPE TRANSCRIPTIONAL REGULATOR EXSA"/>
    <property type="match status" value="1"/>
</dbReference>
<evidence type="ECO:0000259" key="4">
    <source>
        <dbReference type="PROSITE" id="PS01124"/>
    </source>
</evidence>
<evidence type="ECO:0000313" key="6">
    <source>
        <dbReference type="Proteomes" id="UP000662873"/>
    </source>
</evidence>
<dbReference type="InterPro" id="IPR020449">
    <property type="entry name" value="Tscrpt_reg_AraC-type_HTH"/>
</dbReference>
<organism evidence="5 6">
    <name type="scientific">Candidatus Nitrosymbiomonas proteolyticus</name>
    <dbReference type="NCBI Taxonomy" id="2608984"/>
    <lineage>
        <taxon>Bacteria</taxon>
        <taxon>Bacillati</taxon>
        <taxon>Armatimonadota</taxon>
        <taxon>Armatimonadota incertae sedis</taxon>
        <taxon>Candidatus Nitrosymbiomonas</taxon>
    </lineage>
</organism>
<dbReference type="Pfam" id="PF12833">
    <property type="entry name" value="HTH_18"/>
    <property type="match status" value="1"/>
</dbReference>
<dbReference type="EMBL" id="AP021858">
    <property type="protein sequence ID" value="BBO24452.1"/>
    <property type="molecule type" value="Genomic_DNA"/>
</dbReference>
<dbReference type="Gene3D" id="1.10.10.60">
    <property type="entry name" value="Homeodomain-like"/>
    <property type="match status" value="2"/>
</dbReference>
<keyword evidence="3" id="KW-0804">Transcription</keyword>
<dbReference type="SUPFAM" id="SSF46689">
    <property type="entry name" value="Homeodomain-like"/>
    <property type="match status" value="2"/>
</dbReference>
<dbReference type="AlphaFoldDB" id="A0A809RX28"/>
<keyword evidence="1" id="KW-0805">Transcription regulation</keyword>
<feature type="domain" description="HTH araC/xylS-type" evidence="4">
    <location>
        <begin position="312"/>
        <end position="410"/>
    </location>
</feature>
<dbReference type="InterPro" id="IPR018060">
    <property type="entry name" value="HTH_AraC"/>
</dbReference>
<dbReference type="KEGG" id="npy:NPRO_20470"/>
<proteinExistence type="predicted"/>
<dbReference type="InterPro" id="IPR009057">
    <property type="entry name" value="Homeodomain-like_sf"/>
</dbReference>
<gene>
    <name evidence="5" type="ORF">NPRO_20470</name>
</gene>
<dbReference type="PROSITE" id="PS00041">
    <property type="entry name" value="HTH_ARAC_FAMILY_1"/>
    <property type="match status" value="1"/>
</dbReference>
<accession>A0A809RX28</accession>
<dbReference type="GO" id="GO:0043565">
    <property type="term" value="F:sequence-specific DNA binding"/>
    <property type="evidence" value="ECO:0007669"/>
    <property type="project" value="InterPro"/>
</dbReference>
<evidence type="ECO:0000256" key="2">
    <source>
        <dbReference type="ARBA" id="ARBA00023125"/>
    </source>
</evidence>
<evidence type="ECO:0000256" key="3">
    <source>
        <dbReference type="ARBA" id="ARBA00023163"/>
    </source>
</evidence>
<dbReference type="PROSITE" id="PS01124">
    <property type="entry name" value="HTH_ARAC_FAMILY_2"/>
    <property type="match status" value="1"/>
</dbReference>
<dbReference type="InterPro" id="IPR018062">
    <property type="entry name" value="HTH_AraC-typ_CS"/>
</dbReference>
<name>A0A809RX28_9BACT</name>
<dbReference type="Proteomes" id="UP000662873">
    <property type="component" value="Chromosome"/>
</dbReference>
<evidence type="ECO:0000256" key="1">
    <source>
        <dbReference type="ARBA" id="ARBA00023015"/>
    </source>
</evidence>
<protein>
    <submittedName>
        <fullName evidence="5">Transcriptional regulator, AraC family</fullName>
    </submittedName>
</protein>
<reference evidence="5" key="1">
    <citation type="journal article" name="DNA Res.">
        <title>The physiological potential of anammox bacteria as revealed by their core genome structure.</title>
        <authorList>
            <person name="Okubo T."/>
            <person name="Toyoda A."/>
            <person name="Fukuhara K."/>
            <person name="Uchiyama I."/>
            <person name="Harigaya Y."/>
            <person name="Kuroiwa M."/>
            <person name="Suzuki T."/>
            <person name="Murakami Y."/>
            <person name="Suwa Y."/>
            <person name="Takami H."/>
        </authorList>
    </citation>
    <scope>NUCLEOTIDE SEQUENCE</scope>
    <source>
        <strain evidence="5">317325-2</strain>
    </source>
</reference>
<dbReference type="PANTHER" id="PTHR43280">
    <property type="entry name" value="ARAC-FAMILY TRANSCRIPTIONAL REGULATOR"/>
    <property type="match status" value="1"/>
</dbReference>
<dbReference type="GO" id="GO:0003700">
    <property type="term" value="F:DNA-binding transcription factor activity"/>
    <property type="evidence" value="ECO:0007669"/>
    <property type="project" value="InterPro"/>
</dbReference>
<dbReference type="PRINTS" id="PR00032">
    <property type="entry name" value="HTHARAC"/>
</dbReference>
<dbReference type="SMART" id="SM00342">
    <property type="entry name" value="HTH_ARAC"/>
    <property type="match status" value="1"/>
</dbReference>
<sequence>MNRNSAQQSATWVDLTWDRPARGPLVRGVDVPGLRSELCGWCSNGGPTARHPHRTHPFTQEFRVSQDQKAASAIRLIGSFALWSSPDIEPHGTVGASITVHAEKSAPLSVSLASGVHYRDAFDLVPWERSPGDGVLVHTLGKGEFEDRPLRVDSFEIDLGGTRQVENVVFRDSGSSAAFVIFEAQALSNPASGCPFHSSSEGVSLAALGSSIRLRNVGALWRAISQLTAGLQKASDLDEARSESLLFVAVVAASALEIGGGRELHRVQLETARRLDRAQDLDEVVEITERTVHNILDPLMGQPFRPTDRQIRAALGFVDQNFGKDLSDDEVAHRVGLSTSHFRYLFRQATGRPFQQYLLARRLEQARRLLIETDIPVQDIGAELGFSSLASFSRAFARHYGTPPSALRDERRGQR</sequence>